<sequence>MSKRFKSPNGPFHMNFDGLHAQIKSKHAKTRTVRSLLVSHLFVELWRIIEDDKSFDKTMFHQLSESDREVMAYALKRCKIESREFKKAYNLSIGHHVDRLNMIQSAMKIGNDAPELKSEMKQILNKLYDKGVFSHQIYTQFKKYLHENA</sequence>
<name>A0A9W7DA42_9STRA</name>
<dbReference type="AlphaFoldDB" id="A0A9W7DA42"/>
<reference evidence="1" key="1">
    <citation type="submission" date="2023-04" db="EMBL/GenBank/DDBJ databases">
        <title>Phytophthora fragariaefolia NBRC 109709.</title>
        <authorList>
            <person name="Ichikawa N."/>
            <person name="Sato H."/>
            <person name="Tonouchi N."/>
        </authorList>
    </citation>
    <scope>NUCLEOTIDE SEQUENCE</scope>
    <source>
        <strain evidence="1">NBRC 109709</strain>
    </source>
</reference>
<keyword evidence="2" id="KW-1185">Reference proteome</keyword>
<proteinExistence type="predicted"/>
<comment type="caution">
    <text evidence="1">The sequence shown here is derived from an EMBL/GenBank/DDBJ whole genome shotgun (WGS) entry which is preliminary data.</text>
</comment>
<evidence type="ECO:0000313" key="1">
    <source>
        <dbReference type="EMBL" id="GMF81801.1"/>
    </source>
</evidence>
<dbReference type="OrthoDB" id="148954at2759"/>
<gene>
    <name evidence="1" type="ORF">Pfra01_002876000</name>
</gene>
<dbReference type="EMBL" id="BSXT01010691">
    <property type="protein sequence ID" value="GMF81801.1"/>
    <property type="molecule type" value="Genomic_DNA"/>
</dbReference>
<dbReference type="Proteomes" id="UP001165121">
    <property type="component" value="Unassembled WGS sequence"/>
</dbReference>
<protein>
    <submittedName>
        <fullName evidence="1">Unnamed protein product</fullName>
    </submittedName>
</protein>
<accession>A0A9W7DA42</accession>
<evidence type="ECO:0000313" key="2">
    <source>
        <dbReference type="Proteomes" id="UP001165121"/>
    </source>
</evidence>
<organism evidence="1 2">
    <name type="scientific">Phytophthora fragariaefolia</name>
    <dbReference type="NCBI Taxonomy" id="1490495"/>
    <lineage>
        <taxon>Eukaryota</taxon>
        <taxon>Sar</taxon>
        <taxon>Stramenopiles</taxon>
        <taxon>Oomycota</taxon>
        <taxon>Peronosporomycetes</taxon>
        <taxon>Peronosporales</taxon>
        <taxon>Peronosporaceae</taxon>
        <taxon>Phytophthora</taxon>
    </lineage>
</organism>